<sequence length="147" mass="17175">MDAESVAKHMQPWQQILAFIARTQAPRTETHPPYGMTPRQRKKWQQLWQLATAHSHTEGDFRERDPELARWIMSDIKHACLEFCIELLNQAYHAQEYESILICALAVLGHGEFGWRDPESYPPILSRVIKIGRYIIVRKACYSLNDL</sequence>
<dbReference type="AlphaFoldDB" id="A0A5N7BQA4"/>
<dbReference type="EMBL" id="ML735414">
    <property type="protein sequence ID" value="KAE8384026.1"/>
    <property type="molecule type" value="Genomic_DNA"/>
</dbReference>
<name>A0A5N7BQA4_PETAA</name>
<gene>
    <name evidence="1" type="ORF">BDV23DRAFT_189630</name>
</gene>
<evidence type="ECO:0000313" key="1">
    <source>
        <dbReference type="EMBL" id="KAE8384026.1"/>
    </source>
</evidence>
<proteinExistence type="predicted"/>
<accession>A0A5N7BQA4</accession>
<reference evidence="1" key="1">
    <citation type="submission" date="2019-04" db="EMBL/GenBank/DDBJ databases">
        <title>Friends and foes A comparative genomics studyof 23 Aspergillus species from section Flavi.</title>
        <authorList>
            <consortium name="DOE Joint Genome Institute"/>
            <person name="Kjaerbolling I."/>
            <person name="Vesth T."/>
            <person name="Frisvad J.C."/>
            <person name="Nybo J.L."/>
            <person name="Theobald S."/>
            <person name="Kildgaard S."/>
            <person name="Isbrandt T."/>
            <person name="Kuo A."/>
            <person name="Sato A."/>
            <person name="Lyhne E.K."/>
            <person name="Kogle M.E."/>
            <person name="Wiebenga A."/>
            <person name="Kun R.S."/>
            <person name="Lubbers R.J."/>
            <person name="Makela M.R."/>
            <person name="Barry K."/>
            <person name="Chovatia M."/>
            <person name="Clum A."/>
            <person name="Daum C."/>
            <person name="Haridas S."/>
            <person name="He G."/>
            <person name="LaButti K."/>
            <person name="Lipzen A."/>
            <person name="Mondo S."/>
            <person name="Riley R."/>
            <person name="Salamov A."/>
            <person name="Simmons B.A."/>
            <person name="Magnuson J.K."/>
            <person name="Henrissat B."/>
            <person name="Mortensen U.H."/>
            <person name="Larsen T.O."/>
            <person name="Devries R.P."/>
            <person name="Grigoriev I.V."/>
            <person name="Machida M."/>
            <person name="Baker S.E."/>
            <person name="Andersen M.R."/>
        </authorList>
    </citation>
    <scope>NUCLEOTIDE SEQUENCE [LARGE SCALE GENOMIC DNA]</scope>
    <source>
        <strain evidence="1">IBT 14317</strain>
    </source>
</reference>
<dbReference type="OrthoDB" id="4508503at2759"/>
<dbReference type="Proteomes" id="UP000326877">
    <property type="component" value="Unassembled WGS sequence"/>
</dbReference>
<organism evidence="1">
    <name type="scientific">Petromyces alliaceus</name>
    <name type="common">Aspergillus alliaceus</name>
    <dbReference type="NCBI Taxonomy" id="209559"/>
    <lineage>
        <taxon>Eukaryota</taxon>
        <taxon>Fungi</taxon>
        <taxon>Dikarya</taxon>
        <taxon>Ascomycota</taxon>
        <taxon>Pezizomycotina</taxon>
        <taxon>Eurotiomycetes</taxon>
        <taxon>Eurotiomycetidae</taxon>
        <taxon>Eurotiales</taxon>
        <taxon>Aspergillaceae</taxon>
        <taxon>Aspergillus</taxon>
        <taxon>Aspergillus subgen. Circumdati</taxon>
    </lineage>
</organism>
<protein>
    <submittedName>
        <fullName evidence="1">Uncharacterized protein</fullName>
    </submittedName>
</protein>